<dbReference type="Proteomes" id="UP001470230">
    <property type="component" value="Unassembled WGS sequence"/>
</dbReference>
<comment type="caution">
    <text evidence="8">The sequence shown here is derived from an EMBL/GenBank/DDBJ whole genome shotgun (WGS) entry which is preliminary data.</text>
</comment>
<dbReference type="EMBL" id="JAPFFF010000005">
    <property type="protein sequence ID" value="KAK8889610.1"/>
    <property type="molecule type" value="Genomic_DNA"/>
</dbReference>
<dbReference type="SUPFAM" id="SSF46689">
    <property type="entry name" value="Homeodomain-like"/>
    <property type="match status" value="2"/>
</dbReference>
<proteinExistence type="predicted"/>
<dbReference type="PROSITE" id="PS50090">
    <property type="entry name" value="MYB_LIKE"/>
    <property type="match status" value="2"/>
</dbReference>
<gene>
    <name evidence="8" type="ORF">M9Y10_034361</name>
</gene>
<dbReference type="SMART" id="SM00717">
    <property type="entry name" value="SANT"/>
    <property type="match status" value="2"/>
</dbReference>
<feature type="domain" description="Myb-like" evidence="6">
    <location>
        <begin position="179"/>
        <end position="230"/>
    </location>
</feature>
<keyword evidence="3" id="KW-0804">Transcription</keyword>
<evidence type="ECO:0008006" key="10">
    <source>
        <dbReference type="Google" id="ProtNLM"/>
    </source>
</evidence>
<dbReference type="InterPro" id="IPR009057">
    <property type="entry name" value="Homeodomain-like_sf"/>
</dbReference>
<feature type="compositionally biased region" description="Low complexity" evidence="5">
    <location>
        <begin position="39"/>
        <end position="48"/>
    </location>
</feature>
<keyword evidence="1" id="KW-0805">Transcription regulation</keyword>
<evidence type="ECO:0000313" key="9">
    <source>
        <dbReference type="Proteomes" id="UP001470230"/>
    </source>
</evidence>
<dbReference type="PANTHER" id="PTHR46621:SF1">
    <property type="entry name" value="SNRNA-ACTIVATING PROTEIN COMPLEX SUBUNIT 4"/>
    <property type="match status" value="1"/>
</dbReference>
<dbReference type="PROSITE" id="PS51294">
    <property type="entry name" value="HTH_MYB"/>
    <property type="match status" value="2"/>
</dbReference>
<keyword evidence="2" id="KW-0238">DNA-binding</keyword>
<evidence type="ECO:0000256" key="1">
    <source>
        <dbReference type="ARBA" id="ARBA00023015"/>
    </source>
</evidence>
<sequence>MKQNSRVDYKTQNLDLLPTSDKFYSVQKTNDQKSIMQGSSPSTSTSPSDCNSPNGSKITVTSNQHINVSNPNTGKICVNIEHNFKNPIYQFTSSSNLLSASLSNAKPNAANYSNLGLIGNGANSPIIRRHTRQWTREEDNRLCEATKILGTQSWQAVAMYVGNGRNQSQCSQRWQRVLDPKIKKTTWTESEDQKLLKFVNEFGTQRWMRISNEFGNRSDVQCRYRYYQLLKKKSRKLISNRGGYSNFESPKIVNNNEMNLNRNDDYNLHNDSKSALGGLYDFRNQENQFNDQQSLIESQYNQKYSLINLMNSNAQVKEEKINELRVRMPSNDGNIIECNSLINQTIKSEDKQKISLPSISIFLEDPKCVQPKKQLFA</sequence>
<protein>
    <recommendedName>
        <fullName evidence="10">Myb-like DNA-binding domain containing protein</fullName>
    </recommendedName>
</protein>
<feature type="region of interest" description="Disordered" evidence="5">
    <location>
        <begin position="30"/>
        <end position="56"/>
    </location>
</feature>
<evidence type="ECO:0000256" key="5">
    <source>
        <dbReference type="SAM" id="MobiDB-lite"/>
    </source>
</evidence>
<feature type="domain" description="Myb-like" evidence="6">
    <location>
        <begin position="134"/>
        <end position="178"/>
    </location>
</feature>
<keyword evidence="9" id="KW-1185">Reference proteome</keyword>
<evidence type="ECO:0000256" key="3">
    <source>
        <dbReference type="ARBA" id="ARBA00023163"/>
    </source>
</evidence>
<name>A0ABR2KHW3_9EUKA</name>
<dbReference type="Gene3D" id="1.10.10.60">
    <property type="entry name" value="Homeodomain-like"/>
    <property type="match status" value="2"/>
</dbReference>
<evidence type="ECO:0000313" key="8">
    <source>
        <dbReference type="EMBL" id="KAK8889610.1"/>
    </source>
</evidence>
<organism evidence="8 9">
    <name type="scientific">Tritrichomonas musculus</name>
    <dbReference type="NCBI Taxonomy" id="1915356"/>
    <lineage>
        <taxon>Eukaryota</taxon>
        <taxon>Metamonada</taxon>
        <taxon>Parabasalia</taxon>
        <taxon>Tritrichomonadida</taxon>
        <taxon>Tritrichomonadidae</taxon>
        <taxon>Tritrichomonas</taxon>
    </lineage>
</organism>
<reference evidence="8 9" key="1">
    <citation type="submission" date="2024-04" db="EMBL/GenBank/DDBJ databases">
        <title>Tritrichomonas musculus Genome.</title>
        <authorList>
            <person name="Alves-Ferreira E."/>
            <person name="Grigg M."/>
            <person name="Lorenzi H."/>
            <person name="Galac M."/>
        </authorList>
    </citation>
    <scope>NUCLEOTIDE SEQUENCE [LARGE SCALE GENOMIC DNA]</scope>
    <source>
        <strain evidence="8 9">EAF2021</strain>
    </source>
</reference>
<dbReference type="InterPro" id="IPR001005">
    <property type="entry name" value="SANT/Myb"/>
</dbReference>
<evidence type="ECO:0000256" key="2">
    <source>
        <dbReference type="ARBA" id="ARBA00023125"/>
    </source>
</evidence>
<dbReference type="CDD" id="cd00167">
    <property type="entry name" value="SANT"/>
    <property type="match status" value="2"/>
</dbReference>
<dbReference type="Pfam" id="PF13921">
    <property type="entry name" value="Myb_DNA-bind_6"/>
    <property type="match status" value="1"/>
</dbReference>
<keyword evidence="4" id="KW-0539">Nucleus</keyword>
<accession>A0ABR2KHW3</accession>
<dbReference type="PANTHER" id="PTHR46621">
    <property type="entry name" value="SNRNA-ACTIVATING PROTEIN COMPLEX SUBUNIT 4"/>
    <property type="match status" value="1"/>
</dbReference>
<feature type="domain" description="HTH myb-type" evidence="7">
    <location>
        <begin position="179"/>
        <end position="234"/>
    </location>
</feature>
<evidence type="ECO:0000256" key="4">
    <source>
        <dbReference type="ARBA" id="ARBA00023242"/>
    </source>
</evidence>
<feature type="domain" description="HTH myb-type" evidence="7">
    <location>
        <begin position="126"/>
        <end position="178"/>
    </location>
</feature>
<evidence type="ECO:0000259" key="7">
    <source>
        <dbReference type="PROSITE" id="PS51294"/>
    </source>
</evidence>
<dbReference type="InterPro" id="IPR051575">
    <property type="entry name" value="Myb-like_DNA-bd"/>
</dbReference>
<evidence type="ECO:0000259" key="6">
    <source>
        <dbReference type="PROSITE" id="PS50090"/>
    </source>
</evidence>
<dbReference type="InterPro" id="IPR017930">
    <property type="entry name" value="Myb_dom"/>
</dbReference>